<dbReference type="Proteomes" id="UP001223390">
    <property type="component" value="Unassembled WGS sequence"/>
</dbReference>
<dbReference type="InterPro" id="IPR051532">
    <property type="entry name" value="Ester_Hydrolysis_Enzymes"/>
</dbReference>
<dbReference type="PANTHER" id="PTHR30383:SF29">
    <property type="entry name" value="SGNH HYDROLASE-TYPE ESTERASE DOMAIN-CONTAINING PROTEIN"/>
    <property type="match status" value="1"/>
</dbReference>
<dbReference type="Gene3D" id="3.40.50.1110">
    <property type="entry name" value="SGNH hydrolase"/>
    <property type="match status" value="1"/>
</dbReference>
<proteinExistence type="predicted"/>
<dbReference type="InterPro" id="IPR036514">
    <property type="entry name" value="SGNH_hydro_sf"/>
</dbReference>
<dbReference type="RefSeq" id="WP_285342407.1">
    <property type="nucleotide sequence ID" value="NZ_JASITI010000014.1"/>
</dbReference>
<comment type="caution">
    <text evidence="3">The sequence shown here is derived from an EMBL/GenBank/DDBJ whole genome shotgun (WGS) entry which is preliminary data.</text>
</comment>
<evidence type="ECO:0000313" key="4">
    <source>
        <dbReference type="Proteomes" id="UP001223390"/>
    </source>
</evidence>
<feature type="region of interest" description="Disordered" evidence="1">
    <location>
        <begin position="54"/>
        <end position="88"/>
    </location>
</feature>
<dbReference type="InterPro" id="IPR036291">
    <property type="entry name" value="NAD(P)-bd_dom_sf"/>
</dbReference>
<dbReference type="SUPFAM" id="SSF52266">
    <property type="entry name" value="SGNH hydrolase"/>
    <property type="match status" value="1"/>
</dbReference>
<name>A0ABT7GU49_9ACTN</name>
<dbReference type="InterPro" id="IPR002347">
    <property type="entry name" value="SDR_fam"/>
</dbReference>
<dbReference type="EMBL" id="JASITI010000014">
    <property type="protein sequence ID" value="MDK9496784.1"/>
    <property type="molecule type" value="Genomic_DNA"/>
</dbReference>
<dbReference type="PANTHER" id="PTHR30383">
    <property type="entry name" value="THIOESTERASE 1/PROTEASE 1/LYSOPHOSPHOLIPASE L1"/>
    <property type="match status" value="1"/>
</dbReference>
<keyword evidence="4" id="KW-1185">Reference proteome</keyword>
<feature type="domain" description="SGNH hydrolase-type esterase" evidence="2">
    <location>
        <begin position="231"/>
        <end position="397"/>
    </location>
</feature>
<protein>
    <submittedName>
        <fullName evidence="3">SDR family oxidoreductase</fullName>
    </submittedName>
</protein>
<dbReference type="InterPro" id="IPR013830">
    <property type="entry name" value="SGNH_hydro"/>
</dbReference>
<feature type="compositionally biased region" description="Basic and acidic residues" evidence="1">
    <location>
        <begin position="59"/>
        <end position="73"/>
    </location>
</feature>
<organism evidence="3 4">
    <name type="scientific">Streptomyces katrae</name>
    <dbReference type="NCBI Taxonomy" id="68223"/>
    <lineage>
        <taxon>Bacteria</taxon>
        <taxon>Bacillati</taxon>
        <taxon>Actinomycetota</taxon>
        <taxon>Actinomycetes</taxon>
        <taxon>Kitasatosporales</taxon>
        <taxon>Streptomycetaceae</taxon>
        <taxon>Streptomyces</taxon>
    </lineage>
</organism>
<evidence type="ECO:0000313" key="3">
    <source>
        <dbReference type="EMBL" id="MDK9496784.1"/>
    </source>
</evidence>
<accession>A0ABT7GU49</accession>
<sequence length="414" mass="44480">MRSAAVEPGSHGVRVYAVAPGVVWTPRVAALLGPGGRERNAADAPLGRVAETADLAPAGRRDRREVPVPDDRRRGLRPPLGPDERWQDPGPFLRGVAWLDRGRPVRADPDDTMRLPWDTGERATLPIGVRLEFTTRTAHAVEIRYRATVPGPTDALRDLSHGFALWNRHGLLTEVFTEPAAESVVRLGLPPQRHGPFTLHPPEGQSPLILGLRGIGGDLSPAPEAPRWVVHGDSITEGWWSTRPAHGWPAVAGRALGFDTVNLGYAGAARGELATAEQLAALPADVLTLAFGTNCWSRVPFTAPLLYETTRAFLDLVRQGHPRTPLLLLSPVLRPDAERTPNRLGATLGALRDAMERAVRDRIGAGDGRLALLPGRDVLGPEHLADGLHPNDAGHQVLGLAVVTALRRAGFDGG</sequence>
<dbReference type="Gene3D" id="3.40.50.720">
    <property type="entry name" value="NAD(P)-binding Rossmann-like Domain"/>
    <property type="match status" value="1"/>
</dbReference>
<evidence type="ECO:0000259" key="2">
    <source>
        <dbReference type="Pfam" id="PF13472"/>
    </source>
</evidence>
<dbReference type="SUPFAM" id="SSF51735">
    <property type="entry name" value="NAD(P)-binding Rossmann-fold domains"/>
    <property type="match status" value="1"/>
</dbReference>
<reference evidence="3 4" key="1">
    <citation type="submission" date="2023-05" db="EMBL/GenBank/DDBJ databases">
        <title>Sequencing and Assembly of Streptomyces sp. NP73.</title>
        <authorList>
            <person name="Konwar A.N."/>
            <person name="Saikia K."/>
            <person name="Thakur D."/>
        </authorList>
    </citation>
    <scope>NUCLEOTIDE SEQUENCE [LARGE SCALE GENOMIC DNA]</scope>
    <source>
        <strain evidence="3 4">NP73</strain>
    </source>
</reference>
<dbReference type="Pfam" id="PF13472">
    <property type="entry name" value="Lipase_GDSL_2"/>
    <property type="match status" value="1"/>
</dbReference>
<dbReference type="Pfam" id="PF13561">
    <property type="entry name" value="adh_short_C2"/>
    <property type="match status" value="1"/>
</dbReference>
<gene>
    <name evidence="3" type="ORF">QEZ40_001400</name>
</gene>
<evidence type="ECO:0000256" key="1">
    <source>
        <dbReference type="SAM" id="MobiDB-lite"/>
    </source>
</evidence>